<keyword evidence="2" id="KW-0540">Nuclease</keyword>
<dbReference type="InterPro" id="IPR056906">
    <property type="entry name" value="ORF2/G2P_dom"/>
</dbReference>
<name>A0AAJ4A4B4_9BACT</name>
<dbReference type="Proteomes" id="UP000326061">
    <property type="component" value="Chromosome"/>
</dbReference>
<dbReference type="Pfam" id="PF23343">
    <property type="entry name" value="REP_ORF2-G2P"/>
    <property type="match status" value="1"/>
</dbReference>
<dbReference type="AlphaFoldDB" id="A0AAJ4A4B4"/>
<dbReference type="RefSeq" id="WP_152299685.1">
    <property type="nucleotide sequence ID" value="NZ_CP041166.1"/>
</dbReference>
<dbReference type="KEGG" id="suln:FJR47_06740"/>
<proteinExistence type="predicted"/>
<feature type="domain" description="Replication-associated protein ORF2/G2P" evidence="1">
    <location>
        <begin position="145"/>
        <end position="234"/>
    </location>
</feature>
<gene>
    <name evidence="2" type="ORF">FJR47_06740</name>
</gene>
<dbReference type="EMBL" id="CP041166">
    <property type="protein sequence ID" value="QFR43622.1"/>
    <property type="molecule type" value="Genomic_DNA"/>
</dbReference>
<organism evidence="2 3">
    <name type="scientific">Sulfurimonas xiamenensis</name>
    <dbReference type="NCBI Taxonomy" id="2590021"/>
    <lineage>
        <taxon>Bacteria</taxon>
        <taxon>Pseudomonadati</taxon>
        <taxon>Campylobacterota</taxon>
        <taxon>Epsilonproteobacteria</taxon>
        <taxon>Campylobacterales</taxon>
        <taxon>Sulfurimonadaceae</taxon>
        <taxon>Sulfurimonas</taxon>
    </lineage>
</organism>
<evidence type="ECO:0000313" key="3">
    <source>
        <dbReference type="Proteomes" id="UP000326061"/>
    </source>
</evidence>
<keyword evidence="2" id="KW-0378">Hydrolase</keyword>
<keyword evidence="2" id="KW-0255">Endonuclease</keyword>
<sequence length="431" mass="51215">MINYGLTKYQIKKSKEKLAKNKEFMHNNGIHLDNKIIPFADFVANSYMNADRYIAELQHRAWSIFDYAKQKDLKNVFITLTLPSHWHPKKTYKNKLVNNRKFGGRKYITTINKIKFLNCHVIQRVPFIDPILDFSNTIEKYTPHNASKELSKMLKKIFDDRSYKNIEKDDRCYLRVTEPHKDGTPHLHISLFVPADSLDSIVNAVNRLFPAPLSKVETDVNSPISYLMKYILKTLDDLREDSDKITNLTLWYLYHGICRFYTSRTFVALEVYRKLNGMYTLLDLTAAYHNEDINIYIDSKTKQVLRIDNEHGIIYTRKPVNWAEKLEDYTYLEAEFEPLFKEKIEKPIDVIIDGESYIYFNKRYSKVIKKPYQMNVYELWDYYQNIDIETVDLNHYAYTKNILIDKGLLDESKINLASYQDDFFKFESELF</sequence>
<keyword evidence="3" id="KW-1185">Reference proteome</keyword>
<evidence type="ECO:0000313" key="2">
    <source>
        <dbReference type="EMBL" id="QFR43622.1"/>
    </source>
</evidence>
<evidence type="ECO:0000259" key="1">
    <source>
        <dbReference type="Pfam" id="PF23343"/>
    </source>
</evidence>
<accession>A0AAJ4A4B4</accession>
<protein>
    <submittedName>
        <fullName evidence="2">Replication endonuclease</fullName>
    </submittedName>
</protein>
<reference evidence="3" key="1">
    <citation type="submission" date="2019-06" db="EMBL/GenBank/DDBJ databases">
        <title>Sulfurimonas gotlandica sp. nov., a chemoautotrophic and psychrotolerant epsilonproteobacterium isolated from a pelagic redoxcline, and an emended description of the genus Sulfurimonas.</title>
        <authorList>
            <person name="Wang S."/>
            <person name="Jiang L."/>
            <person name="Shao Z."/>
        </authorList>
    </citation>
    <scope>NUCLEOTIDE SEQUENCE [LARGE SCALE GENOMIC DNA]</scope>
    <source>
        <strain evidence="3">1-1N</strain>
    </source>
</reference>
<dbReference type="GO" id="GO:0004519">
    <property type="term" value="F:endonuclease activity"/>
    <property type="evidence" value="ECO:0007669"/>
    <property type="project" value="UniProtKB-KW"/>
</dbReference>